<dbReference type="AlphaFoldDB" id="F9Y8K8"/>
<feature type="domain" description="Peptidoglycan binding-like" evidence="3">
    <location>
        <begin position="123"/>
        <end position="177"/>
    </location>
</feature>
<dbReference type="InterPro" id="IPR002477">
    <property type="entry name" value="Peptidoglycan-bd-like"/>
</dbReference>
<feature type="signal peptide" evidence="2">
    <location>
        <begin position="1"/>
        <end position="22"/>
    </location>
</feature>
<dbReference type="eggNOG" id="COG3409">
    <property type="taxonomic scope" value="Bacteria"/>
</dbReference>
<organism evidence="4 5">
    <name type="scientific">Ketogulonicigenium vulgare (strain WSH-001)</name>
    <dbReference type="NCBI Taxonomy" id="759362"/>
    <lineage>
        <taxon>Bacteria</taxon>
        <taxon>Pseudomonadati</taxon>
        <taxon>Pseudomonadota</taxon>
        <taxon>Alphaproteobacteria</taxon>
        <taxon>Rhodobacterales</taxon>
        <taxon>Roseobacteraceae</taxon>
        <taxon>Ketogulonicigenium</taxon>
    </lineage>
</organism>
<evidence type="ECO:0000313" key="5">
    <source>
        <dbReference type="Proteomes" id="UP000000692"/>
    </source>
</evidence>
<dbReference type="Gene3D" id="1.10.101.10">
    <property type="entry name" value="PGBD-like superfamily/PGBD"/>
    <property type="match status" value="2"/>
</dbReference>
<feature type="chain" id="PRO_5003391424" evidence="2">
    <location>
        <begin position="23"/>
        <end position="272"/>
    </location>
</feature>
<gene>
    <name evidence="4" type="primary">lytE</name>
    <name evidence="4" type="ordered locus">KVU_1338</name>
</gene>
<protein>
    <submittedName>
        <fullName evidence="4">Peptidoglycan-binding domain 1 protein</fullName>
        <ecNumber evidence="4">3.5.1.28</ecNumber>
    </submittedName>
</protein>
<dbReference type="Proteomes" id="UP000000692">
    <property type="component" value="Chromosome"/>
</dbReference>
<dbReference type="GO" id="GO:0008745">
    <property type="term" value="F:N-acetylmuramoyl-L-alanine amidase activity"/>
    <property type="evidence" value="ECO:0007669"/>
    <property type="project" value="UniProtKB-EC"/>
</dbReference>
<evidence type="ECO:0000256" key="1">
    <source>
        <dbReference type="SAM" id="MobiDB-lite"/>
    </source>
</evidence>
<keyword evidence="2" id="KW-0732">Signal</keyword>
<dbReference type="KEGG" id="kvl:KVU_1338"/>
<dbReference type="InterPro" id="IPR036366">
    <property type="entry name" value="PGBDSf"/>
</dbReference>
<dbReference type="EC" id="3.5.1.28" evidence="4"/>
<dbReference type="InterPro" id="IPR036365">
    <property type="entry name" value="PGBD-like_sf"/>
</dbReference>
<evidence type="ECO:0000313" key="4">
    <source>
        <dbReference type="EMBL" id="AEM41177.1"/>
    </source>
</evidence>
<feature type="domain" description="Peptidoglycan binding-like" evidence="3">
    <location>
        <begin position="210"/>
        <end position="264"/>
    </location>
</feature>
<sequence length="272" mass="29018">MKHSYLALALCSGLALTAPAQAQDVGNIIQGVAQGLINQELERAAYQQAQRTNTLAGWQAFLQAYPNGANRSNAQRALERLGGNVQVPAPNPTPVNPTPVTPTPVTPTANSGVAAEQALGLSRDQRRTIQAQLTAAGYNAGTPDGLWGTTTRDAIRRWQRANNVEVTGYVNARQVQQIAAQGGNVTPTPTPNPNVATDQQEEQLLGLTLAERREIQTRLTALGYNTRGADGVFGQNTRNAIAGFQRDNSASITGYITADQLRALRSQTPSVR</sequence>
<dbReference type="SUPFAM" id="SSF47090">
    <property type="entry name" value="PGBD-like"/>
    <property type="match status" value="2"/>
</dbReference>
<name>F9Y8K8_KETVW</name>
<evidence type="ECO:0000256" key="2">
    <source>
        <dbReference type="SAM" id="SignalP"/>
    </source>
</evidence>
<keyword evidence="4" id="KW-0378">Hydrolase</keyword>
<feature type="region of interest" description="Disordered" evidence="1">
    <location>
        <begin position="86"/>
        <end position="110"/>
    </location>
</feature>
<evidence type="ECO:0000259" key="3">
    <source>
        <dbReference type="Pfam" id="PF01471"/>
    </source>
</evidence>
<dbReference type="Pfam" id="PF01471">
    <property type="entry name" value="PG_binding_1"/>
    <property type="match status" value="2"/>
</dbReference>
<dbReference type="OrthoDB" id="8092964at2"/>
<dbReference type="HOGENOM" id="CLU_1137195_0_0_5"/>
<dbReference type="EMBL" id="CP002018">
    <property type="protein sequence ID" value="AEM41177.1"/>
    <property type="molecule type" value="Genomic_DNA"/>
</dbReference>
<dbReference type="RefSeq" id="WP_013384645.1">
    <property type="nucleotide sequence ID" value="NC_017384.1"/>
</dbReference>
<reference evidence="4 5" key="1">
    <citation type="journal article" date="2011" name="J. Bacteriol.">
        <title>Complete genome sequence of the industrial strain Ketogulonicigenium vulgare WSH-001.</title>
        <authorList>
            <person name="Liu L."/>
            <person name="Li Y."/>
            <person name="Zhang J."/>
            <person name="Zhou Z."/>
            <person name="Liu J."/>
            <person name="Li X."/>
            <person name="Zhou J."/>
            <person name="Du G."/>
            <person name="Wang L."/>
            <person name="Chen J."/>
        </authorList>
    </citation>
    <scope>NUCLEOTIDE SEQUENCE [LARGE SCALE GENOMIC DNA]</scope>
    <source>
        <strain evidence="4 5">WSH-001</strain>
    </source>
</reference>
<accession>F9Y8K8</accession>
<feature type="compositionally biased region" description="Pro residues" evidence="1">
    <location>
        <begin position="89"/>
        <end position="105"/>
    </location>
</feature>
<keyword evidence="5" id="KW-1185">Reference proteome</keyword>
<proteinExistence type="predicted"/>